<accession>A0A2G9TE01</accession>
<evidence type="ECO:0000313" key="2">
    <source>
        <dbReference type="Proteomes" id="UP000230423"/>
    </source>
</evidence>
<gene>
    <name evidence="1" type="ORF">TELCIR_23022</name>
</gene>
<reference evidence="1 2" key="1">
    <citation type="submission" date="2015-09" db="EMBL/GenBank/DDBJ databases">
        <title>Draft genome of the parasitic nematode Teladorsagia circumcincta isolate WARC Sus (inbred).</title>
        <authorList>
            <person name="Mitreva M."/>
        </authorList>
    </citation>
    <scope>NUCLEOTIDE SEQUENCE [LARGE SCALE GENOMIC DNA]</scope>
    <source>
        <strain evidence="1 2">S</strain>
    </source>
</reference>
<keyword evidence="2" id="KW-1185">Reference proteome</keyword>
<dbReference type="AlphaFoldDB" id="A0A2G9TE01"/>
<dbReference type="EMBL" id="KZ385187">
    <property type="protein sequence ID" value="PIO55590.1"/>
    <property type="molecule type" value="Genomic_DNA"/>
</dbReference>
<organism evidence="1 2">
    <name type="scientific">Teladorsagia circumcincta</name>
    <name type="common">Brown stomach worm</name>
    <name type="synonym">Ostertagia circumcincta</name>
    <dbReference type="NCBI Taxonomy" id="45464"/>
    <lineage>
        <taxon>Eukaryota</taxon>
        <taxon>Metazoa</taxon>
        <taxon>Ecdysozoa</taxon>
        <taxon>Nematoda</taxon>
        <taxon>Chromadorea</taxon>
        <taxon>Rhabditida</taxon>
        <taxon>Rhabditina</taxon>
        <taxon>Rhabditomorpha</taxon>
        <taxon>Strongyloidea</taxon>
        <taxon>Trichostrongylidae</taxon>
        <taxon>Teladorsagia</taxon>
    </lineage>
</organism>
<sequence length="175" mass="20315">MIMEWESRSRMSTIVYCINQGFVANRNHLVVQGTVADMVRDPHKANAARERWKLAPFKTKRFLEVNRNFGDPARYVYMTPEEEFSLSRYRREMLADPWLFNELRRFKTDTPCIPQRAQISHIIAFPSDIEVMCLVSSFLAILCSTLEPYKPGVLFKRARIPLGISGHHTTYAPCS</sequence>
<proteinExistence type="predicted"/>
<evidence type="ECO:0000313" key="1">
    <source>
        <dbReference type="EMBL" id="PIO55590.1"/>
    </source>
</evidence>
<dbReference type="Proteomes" id="UP000230423">
    <property type="component" value="Unassembled WGS sequence"/>
</dbReference>
<protein>
    <submittedName>
        <fullName evidence="1">Uncharacterized protein</fullName>
    </submittedName>
</protein>
<name>A0A2G9TE01_TELCI</name>
<dbReference type="OrthoDB" id="271111at2759"/>